<evidence type="ECO:0000256" key="1">
    <source>
        <dbReference type="ARBA" id="ARBA00022737"/>
    </source>
</evidence>
<reference evidence="4 5" key="1">
    <citation type="submission" date="2021-03" db="EMBL/GenBank/DDBJ databases">
        <title>Genomic Encyclopedia of Type Strains, Phase IV (KMG-IV): sequencing the most valuable type-strain genomes for metagenomic binning, comparative biology and taxonomic classification.</title>
        <authorList>
            <person name="Goeker M."/>
        </authorList>
    </citation>
    <scope>NUCLEOTIDE SEQUENCE [LARGE SCALE GENOMIC DNA]</scope>
    <source>
        <strain evidence="4 5">DSM 101953</strain>
    </source>
</reference>
<organism evidence="4 5">
    <name type="scientific">Paenibacillus silagei</name>
    <dbReference type="NCBI Taxonomy" id="1670801"/>
    <lineage>
        <taxon>Bacteria</taxon>
        <taxon>Bacillati</taxon>
        <taxon>Bacillota</taxon>
        <taxon>Bacilli</taxon>
        <taxon>Bacillales</taxon>
        <taxon>Paenibacillaceae</taxon>
        <taxon>Paenibacillus</taxon>
    </lineage>
</organism>
<name>A0ABS4P196_9BACL</name>
<keyword evidence="2 3" id="KW-0040">ANK repeat</keyword>
<feature type="repeat" description="ANK" evidence="3">
    <location>
        <begin position="103"/>
        <end position="135"/>
    </location>
</feature>
<dbReference type="PROSITE" id="PS50297">
    <property type="entry name" value="ANK_REP_REGION"/>
    <property type="match status" value="1"/>
</dbReference>
<dbReference type="PANTHER" id="PTHR24189">
    <property type="entry name" value="MYOTROPHIN"/>
    <property type="match status" value="1"/>
</dbReference>
<dbReference type="PANTHER" id="PTHR24189:SF50">
    <property type="entry name" value="ANKYRIN REPEAT AND SOCS BOX PROTEIN 2"/>
    <property type="match status" value="1"/>
</dbReference>
<protein>
    <submittedName>
        <fullName evidence="4">Ankyrin repeat protein</fullName>
    </submittedName>
</protein>
<evidence type="ECO:0000313" key="5">
    <source>
        <dbReference type="Proteomes" id="UP000773462"/>
    </source>
</evidence>
<dbReference type="SMART" id="SM00248">
    <property type="entry name" value="ANK"/>
    <property type="match status" value="2"/>
</dbReference>
<dbReference type="Proteomes" id="UP000773462">
    <property type="component" value="Unassembled WGS sequence"/>
</dbReference>
<evidence type="ECO:0000313" key="4">
    <source>
        <dbReference type="EMBL" id="MBP2115464.1"/>
    </source>
</evidence>
<dbReference type="InterPro" id="IPR002110">
    <property type="entry name" value="Ankyrin_rpt"/>
</dbReference>
<dbReference type="InterPro" id="IPR050745">
    <property type="entry name" value="Multifunctional_regulatory"/>
</dbReference>
<dbReference type="SUPFAM" id="SSF48403">
    <property type="entry name" value="Ankyrin repeat"/>
    <property type="match status" value="1"/>
</dbReference>
<accession>A0ABS4P196</accession>
<comment type="caution">
    <text evidence="4">The sequence shown here is derived from an EMBL/GenBank/DDBJ whole genome shotgun (WGS) entry which is preliminary data.</text>
</comment>
<evidence type="ECO:0000256" key="3">
    <source>
        <dbReference type="PROSITE-ProRule" id="PRU00023"/>
    </source>
</evidence>
<keyword evidence="5" id="KW-1185">Reference proteome</keyword>
<evidence type="ECO:0000256" key="2">
    <source>
        <dbReference type="ARBA" id="ARBA00023043"/>
    </source>
</evidence>
<sequence length="351" mass="39115">MGKKRKTLPADFGELVKSGDVDALKAVFEKCDWDATLGYYKEPALSMRQIPDELVRWLVEQGADINARDKYQRTPLYSQAGTWSGNIPLFLELGAELEALDYQNQTPLHAAVNYYRTQAVRDLVAHGANVHAVNKSGNTPLSKALLQCRNSDIDSMLEISQILLDAGAEITPEMKESVSKIGKAFEFARSNFNKERLSETSNALESLYKLFDVEPVAARVMHDGVSKIEVNSTRWQDQHQELWELLIPASGHALTVQGEVIRITGRISHEIMNNGGGNWDADFRKMLNALLRHFASGTPLDPAHLKEAAELAGYLRHGNGNDEPARLCELAVNWVLANPQPVSLPQPDYKR</sequence>
<gene>
    <name evidence="4" type="ORF">J2Z70_005651</name>
</gene>
<proteinExistence type="predicted"/>
<dbReference type="Pfam" id="PF12796">
    <property type="entry name" value="Ank_2"/>
    <property type="match status" value="1"/>
</dbReference>
<dbReference type="RefSeq" id="WP_209878516.1">
    <property type="nucleotide sequence ID" value="NZ_JAGGLV010000027.1"/>
</dbReference>
<dbReference type="PROSITE" id="PS50088">
    <property type="entry name" value="ANK_REPEAT"/>
    <property type="match status" value="1"/>
</dbReference>
<dbReference type="InterPro" id="IPR036770">
    <property type="entry name" value="Ankyrin_rpt-contain_sf"/>
</dbReference>
<dbReference type="Gene3D" id="1.25.40.20">
    <property type="entry name" value="Ankyrin repeat-containing domain"/>
    <property type="match status" value="2"/>
</dbReference>
<keyword evidence="1" id="KW-0677">Repeat</keyword>
<dbReference type="EMBL" id="JAGGLV010000027">
    <property type="protein sequence ID" value="MBP2115464.1"/>
    <property type="molecule type" value="Genomic_DNA"/>
</dbReference>